<reference evidence="3 4" key="1">
    <citation type="submission" date="2019-03" db="EMBL/GenBank/DDBJ databases">
        <title>Genomics of glacier-inhabiting Cryobacterium strains.</title>
        <authorList>
            <person name="Liu Q."/>
            <person name="Xin Y.-H."/>
        </authorList>
    </citation>
    <scope>NUCLEOTIDE SEQUENCE [LARGE SCALE GENOMIC DNA]</scope>
    <source>
        <strain evidence="3 4">Sr59</strain>
    </source>
</reference>
<evidence type="ECO:0000256" key="2">
    <source>
        <dbReference type="SAM" id="Phobius"/>
    </source>
</evidence>
<feature type="transmembrane region" description="Helical" evidence="2">
    <location>
        <begin position="78"/>
        <end position="96"/>
    </location>
</feature>
<dbReference type="NCBIfam" id="TIGR02611">
    <property type="entry name" value="TIGR02611 family protein"/>
    <property type="match status" value="1"/>
</dbReference>
<keyword evidence="2" id="KW-1133">Transmembrane helix</keyword>
<feature type="region of interest" description="Disordered" evidence="1">
    <location>
        <begin position="1"/>
        <end position="25"/>
    </location>
</feature>
<evidence type="ECO:0000313" key="3">
    <source>
        <dbReference type="EMBL" id="TFD91755.1"/>
    </source>
</evidence>
<keyword evidence="2" id="KW-0472">Membrane</keyword>
<keyword evidence="2" id="KW-0812">Transmembrane</keyword>
<dbReference type="OrthoDB" id="3295542at2"/>
<feature type="transmembrane region" description="Helical" evidence="2">
    <location>
        <begin position="53"/>
        <end position="72"/>
    </location>
</feature>
<comment type="caution">
    <text evidence="3">The sequence shown here is derived from an EMBL/GenBank/DDBJ whole genome shotgun (WGS) entry which is preliminary data.</text>
</comment>
<protein>
    <submittedName>
        <fullName evidence="3">TIGR02611 family protein</fullName>
    </submittedName>
</protein>
<evidence type="ECO:0000256" key="1">
    <source>
        <dbReference type="SAM" id="MobiDB-lite"/>
    </source>
</evidence>
<dbReference type="AlphaFoldDB" id="A0A4V3IXQ0"/>
<keyword evidence="4" id="KW-1185">Reference proteome</keyword>
<proteinExistence type="predicted"/>
<dbReference type="RefSeq" id="WP_134640441.1">
    <property type="nucleotide sequence ID" value="NZ_SOHM01000015.1"/>
</dbReference>
<dbReference type="InterPro" id="IPR013434">
    <property type="entry name" value="CHP02611"/>
</dbReference>
<name>A0A4V3IXQ0_9MICO</name>
<dbReference type="EMBL" id="SOHM01000015">
    <property type="protein sequence ID" value="TFD91755.1"/>
    <property type="molecule type" value="Genomic_DNA"/>
</dbReference>
<dbReference type="Proteomes" id="UP000298468">
    <property type="component" value="Unassembled WGS sequence"/>
</dbReference>
<evidence type="ECO:0000313" key="4">
    <source>
        <dbReference type="Proteomes" id="UP000298468"/>
    </source>
</evidence>
<dbReference type="Pfam" id="PF09656">
    <property type="entry name" value="PGPGW"/>
    <property type="match status" value="1"/>
</dbReference>
<gene>
    <name evidence="3" type="ORF">E3T61_08660</name>
</gene>
<sequence>MSTPVSQPGAVEPLHPADPHVGPGPRGIWQRVRALLRRSRAWIHRHPHFHAPYRLVVALAGLTVVVVGLILVPLPGPGWLIVFVGVAILGTEFPAAHRLTQAIRRLAHRVRLWWRARHERQSTRAYS</sequence>
<accession>A0A4V3IXQ0</accession>
<organism evidence="3 4">
    <name type="scientific">Cryobacterium lactosi</name>
    <dbReference type="NCBI Taxonomy" id="1259202"/>
    <lineage>
        <taxon>Bacteria</taxon>
        <taxon>Bacillati</taxon>
        <taxon>Actinomycetota</taxon>
        <taxon>Actinomycetes</taxon>
        <taxon>Micrococcales</taxon>
        <taxon>Microbacteriaceae</taxon>
        <taxon>Cryobacterium</taxon>
    </lineage>
</organism>
<dbReference type="InterPro" id="IPR019099">
    <property type="entry name" value="Uncharacterised_PGPGW_TM"/>
</dbReference>